<feature type="compositionally biased region" description="Gly residues" evidence="2">
    <location>
        <begin position="77"/>
        <end position="86"/>
    </location>
</feature>
<reference evidence="4" key="2">
    <citation type="submission" date="2021-09" db="EMBL/GenBank/DDBJ databases">
        <authorList>
            <person name="Gilroy R."/>
        </authorList>
    </citation>
    <scope>NUCLEOTIDE SEQUENCE</scope>
    <source>
        <strain evidence="4">USAMLcec4-12693</strain>
    </source>
</reference>
<feature type="compositionally biased region" description="Low complexity" evidence="2">
    <location>
        <begin position="87"/>
        <end position="96"/>
    </location>
</feature>
<dbReference type="AlphaFoldDB" id="A0A9D3AII4"/>
<accession>A0A9D3AII4</accession>
<evidence type="ECO:0000256" key="2">
    <source>
        <dbReference type="SAM" id="MobiDB-lite"/>
    </source>
</evidence>
<dbReference type="GO" id="GO:0006260">
    <property type="term" value="P:DNA replication"/>
    <property type="evidence" value="ECO:0007669"/>
    <property type="project" value="UniProtKB-KW"/>
</dbReference>
<dbReference type="EMBL" id="DYXE01000029">
    <property type="protein sequence ID" value="HJH49200.1"/>
    <property type="molecule type" value="Genomic_DNA"/>
</dbReference>
<evidence type="ECO:0000259" key="3">
    <source>
        <dbReference type="PROSITE" id="PS50076"/>
    </source>
</evidence>
<dbReference type="Proteomes" id="UP000813420">
    <property type="component" value="Unassembled WGS sequence"/>
</dbReference>
<feature type="domain" description="J" evidence="3">
    <location>
        <begin position="4"/>
        <end position="77"/>
    </location>
</feature>
<dbReference type="SUPFAM" id="SSF48452">
    <property type="entry name" value="TPR-like"/>
    <property type="match status" value="1"/>
</dbReference>
<name>A0A9D3AII4_9FIRM</name>
<dbReference type="Pfam" id="PF00226">
    <property type="entry name" value="DnaJ"/>
    <property type="match status" value="1"/>
</dbReference>
<evidence type="ECO:0000313" key="5">
    <source>
        <dbReference type="Proteomes" id="UP000813420"/>
    </source>
</evidence>
<evidence type="ECO:0000256" key="1">
    <source>
        <dbReference type="ARBA" id="ARBA00022705"/>
    </source>
</evidence>
<organism evidence="4 5">
    <name type="scientific">Merdimonas faecis</name>
    <dbReference type="NCBI Taxonomy" id="1653435"/>
    <lineage>
        <taxon>Bacteria</taxon>
        <taxon>Bacillati</taxon>
        <taxon>Bacillota</taxon>
        <taxon>Clostridia</taxon>
        <taxon>Lachnospirales</taxon>
        <taxon>Lachnospiraceae</taxon>
        <taxon>Merdimonas</taxon>
    </lineage>
</organism>
<proteinExistence type="predicted"/>
<dbReference type="GO" id="GO:0051082">
    <property type="term" value="F:unfolded protein binding"/>
    <property type="evidence" value="ECO:0007669"/>
    <property type="project" value="TreeGrafter"/>
</dbReference>
<dbReference type="InterPro" id="IPR036869">
    <property type="entry name" value="J_dom_sf"/>
</dbReference>
<dbReference type="PRINTS" id="PR00625">
    <property type="entry name" value="JDOMAIN"/>
</dbReference>
<dbReference type="InterPro" id="IPR001623">
    <property type="entry name" value="DnaJ_domain"/>
</dbReference>
<dbReference type="GO" id="GO:0042026">
    <property type="term" value="P:protein refolding"/>
    <property type="evidence" value="ECO:0007669"/>
    <property type="project" value="TreeGrafter"/>
</dbReference>
<dbReference type="PANTHER" id="PTHR43096">
    <property type="entry name" value="DNAJ HOMOLOG 1, MITOCHONDRIAL-RELATED"/>
    <property type="match status" value="1"/>
</dbReference>
<dbReference type="PANTHER" id="PTHR43096:SF61">
    <property type="entry name" value="CHAPERONE DNAJ-DOMAIN SUPERFAMILY PROTEIN"/>
    <property type="match status" value="1"/>
</dbReference>
<dbReference type="SUPFAM" id="SSF46565">
    <property type="entry name" value="Chaperone J-domain"/>
    <property type="match status" value="1"/>
</dbReference>
<comment type="caution">
    <text evidence="4">The sequence shown here is derived from an EMBL/GenBank/DDBJ whole genome shotgun (WGS) entry which is preliminary data.</text>
</comment>
<gene>
    <name evidence="4" type="ORF">K8V39_02930</name>
</gene>
<evidence type="ECO:0000313" key="4">
    <source>
        <dbReference type="EMBL" id="HJH49200.1"/>
    </source>
</evidence>
<keyword evidence="1" id="KW-0235">DNA replication</keyword>
<dbReference type="CDD" id="cd06257">
    <property type="entry name" value="DnaJ"/>
    <property type="match status" value="1"/>
</dbReference>
<dbReference type="PROSITE" id="PS50076">
    <property type="entry name" value="DNAJ_2"/>
    <property type="match status" value="1"/>
</dbReference>
<reference evidence="4" key="1">
    <citation type="journal article" date="2021" name="PeerJ">
        <title>Extensive microbial diversity within the chicken gut microbiome revealed by metagenomics and culture.</title>
        <authorList>
            <person name="Gilroy R."/>
            <person name="Ravi A."/>
            <person name="Getino M."/>
            <person name="Pursley I."/>
            <person name="Horton D.L."/>
            <person name="Alikhan N.F."/>
            <person name="Baker D."/>
            <person name="Gharbi K."/>
            <person name="Hall N."/>
            <person name="Watson M."/>
            <person name="Adriaenssens E.M."/>
            <person name="Foster-Nyarko E."/>
            <person name="Jarju S."/>
            <person name="Secka A."/>
            <person name="Antonio M."/>
            <person name="Oren A."/>
            <person name="Chaudhuri R.R."/>
            <person name="La Ragione R."/>
            <person name="Hildebrand F."/>
            <person name="Pallen M.J."/>
        </authorList>
    </citation>
    <scope>NUCLEOTIDE SEQUENCE</scope>
    <source>
        <strain evidence="4">USAMLcec4-12693</strain>
    </source>
</reference>
<feature type="region of interest" description="Disordered" evidence="2">
    <location>
        <begin position="77"/>
        <end position="96"/>
    </location>
</feature>
<protein>
    <submittedName>
        <fullName evidence="4">J domain-containing protein</fullName>
    </submittedName>
</protein>
<dbReference type="GO" id="GO:0005737">
    <property type="term" value="C:cytoplasm"/>
    <property type="evidence" value="ECO:0007669"/>
    <property type="project" value="TreeGrafter"/>
</dbReference>
<sequence>MSSNPYDVLGVSPNASDDEIKKAYRELSRKYHPDANANNPLADLAEEKFKEIQEAYDTIMKERQNGGGYQYGYGSSGSQGGYGGRQSSGSWSGSQNYGGSQNVEMQAVYNYINNRRFQEAINLLNRMPNRTAEWYYLSGAANAGLGNNIVARDHAAQAVNMEPNNQRYCQLLNQLSWNSRRYQNNPYGGGYGTGSPTCGTGNFCCDLWCADTLCECMGGDLCSCM</sequence>
<dbReference type="RefSeq" id="WP_270644060.1">
    <property type="nucleotide sequence ID" value="NZ_DYXE01000029.1"/>
</dbReference>
<dbReference type="SMART" id="SM00271">
    <property type="entry name" value="DnaJ"/>
    <property type="match status" value="1"/>
</dbReference>
<dbReference type="Gene3D" id="1.10.287.110">
    <property type="entry name" value="DnaJ domain"/>
    <property type="match status" value="1"/>
</dbReference>
<dbReference type="InterPro" id="IPR011990">
    <property type="entry name" value="TPR-like_helical_dom_sf"/>
</dbReference>